<dbReference type="AlphaFoldDB" id="A0A845ARL2"/>
<reference evidence="1 2" key="1">
    <citation type="submission" date="2019-12" db="EMBL/GenBank/DDBJ databases">
        <title>Genomic-based taxomic classification of the family Erythrobacteraceae.</title>
        <authorList>
            <person name="Xu L."/>
        </authorList>
    </citation>
    <scope>NUCLEOTIDE SEQUENCE [LARGE SCALE GENOMIC DNA]</scope>
    <source>
        <strain evidence="1 2">JCM 16677</strain>
    </source>
</reference>
<evidence type="ECO:0000313" key="2">
    <source>
        <dbReference type="Proteomes" id="UP000446786"/>
    </source>
</evidence>
<evidence type="ECO:0000313" key="1">
    <source>
        <dbReference type="EMBL" id="MXP32027.1"/>
    </source>
</evidence>
<comment type="caution">
    <text evidence="1">The sequence shown here is derived from an EMBL/GenBank/DDBJ whole genome shotgun (WGS) entry which is preliminary data.</text>
</comment>
<organism evidence="1 2">
    <name type="scientific">Parerythrobacter jejuensis</name>
    <dbReference type="NCBI Taxonomy" id="795812"/>
    <lineage>
        <taxon>Bacteria</taxon>
        <taxon>Pseudomonadati</taxon>
        <taxon>Pseudomonadota</taxon>
        <taxon>Alphaproteobacteria</taxon>
        <taxon>Sphingomonadales</taxon>
        <taxon>Erythrobacteraceae</taxon>
        <taxon>Parerythrobacter</taxon>
    </lineage>
</organism>
<dbReference type="Proteomes" id="UP000446786">
    <property type="component" value="Unassembled WGS sequence"/>
</dbReference>
<dbReference type="PROSITE" id="PS51257">
    <property type="entry name" value="PROKAR_LIPOPROTEIN"/>
    <property type="match status" value="1"/>
</dbReference>
<keyword evidence="2" id="KW-1185">Reference proteome</keyword>
<name>A0A845ARL2_9SPHN</name>
<gene>
    <name evidence="1" type="ORF">GRI94_09355</name>
</gene>
<dbReference type="RefSeq" id="WP_344705247.1">
    <property type="nucleotide sequence ID" value="NZ_BAAAZF010000001.1"/>
</dbReference>
<dbReference type="EMBL" id="WTYE01000001">
    <property type="protein sequence ID" value="MXP32027.1"/>
    <property type="molecule type" value="Genomic_DNA"/>
</dbReference>
<proteinExistence type="predicted"/>
<accession>A0A845ARL2</accession>
<evidence type="ECO:0008006" key="3">
    <source>
        <dbReference type="Google" id="ProtNLM"/>
    </source>
</evidence>
<sequence length="287" mass="31100">MKHAARTAAAAGLAMLLSGCFMSPGKFTSDLRINEDGRFAFFYTGEISILGIGELAEMGANADDDEFSAQACTTNSGETRECTASELTAQREAWDEEAPARADKRLQEAQMAKMMLGEMDLSDPQNIDEFTRKLQRQRGWEEVSYRDDGIFDVRFAIDGTLDHDFMFPTMEGSPLPGSFVQVYLRDDDIVRVEAPAFSAAGSGPAAGLGSFGQLMGMAARSEASNDSKAEIPNIPPIDGTFTIQTNATILANNTDEGPNPTPTGYVLSWRIDKQTSAAPTALLQLKR</sequence>
<protein>
    <recommendedName>
        <fullName evidence="3">Lipoprotein</fullName>
    </recommendedName>
</protein>